<dbReference type="EMBL" id="JAHZIK010001967">
    <property type="protein sequence ID" value="MBW7460017.1"/>
    <property type="molecule type" value="Genomic_DNA"/>
</dbReference>
<evidence type="ECO:0000313" key="2">
    <source>
        <dbReference type="EMBL" id="MBW7460017.1"/>
    </source>
</evidence>
<feature type="non-terminal residue" evidence="2">
    <location>
        <position position="1"/>
    </location>
</feature>
<dbReference type="InterPro" id="IPR001119">
    <property type="entry name" value="SLH_dom"/>
</dbReference>
<reference evidence="2 3" key="1">
    <citation type="submission" date="2021-07" db="EMBL/GenBank/DDBJ databases">
        <title>Paenibacillus radiodurans sp. nov., isolated from the southeastern edge of Tengger Desert.</title>
        <authorList>
            <person name="Zhang G."/>
        </authorList>
    </citation>
    <scope>NUCLEOTIDE SEQUENCE [LARGE SCALE GENOMIC DNA]</scope>
    <source>
        <strain evidence="2 3">CCM 7311</strain>
    </source>
</reference>
<feature type="domain" description="SLH" evidence="1">
    <location>
        <begin position="1"/>
        <end position="37"/>
    </location>
</feature>
<protein>
    <submittedName>
        <fullName evidence="2">S-layer homology domain-containing protein</fullName>
    </submittedName>
</protein>
<dbReference type="PROSITE" id="PS51272">
    <property type="entry name" value="SLH"/>
    <property type="match status" value="1"/>
</dbReference>
<comment type="caution">
    <text evidence="2">The sequence shown here is derived from an EMBL/GenBank/DDBJ whole genome shotgun (WGS) entry which is preliminary data.</text>
</comment>
<keyword evidence="3" id="KW-1185">Reference proteome</keyword>
<evidence type="ECO:0000313" key="3">
    <source>
        <dbReference type="Proteomes" id="UP001519887"/>
    </source>
</evidence>
<evidence type="ECO:0000259" key="1">
    <source>
        <dbReference type="PROSITE" id="PS51272"/>
    </source>
</evidence>
<name>A0ABS7CGS4_9BACL</name>
<accession>A0ABS7CGS4</accession>
<dbReference type="Proteomes" id="UP001519887">
    <property type="component" value="Unassembled WGS sequence"/>
</dbReference>
<gene>
    <name evidence="2" type="ORF">K0U00_38745</name>
</gene>
<proteinExistence type="predicted"/>
<dbReference type="Pfam" id="PF00395">
    <property type="entry name" value="SLH"/>
    <property type="match status" value="1"/>
</dbReference>
<sequence length="37" mass="3941">KAVELGVITGYNGSFNPGDTATRAEAVSVLMRMIDKK</sequence>
<organism evidence="2 3">
    <name type="scientific">Paenibacillus sepulcri</name>
    <dbReference type="NCBI Taxonomy" id="359917"/>
    <lineage>
        <taxon>Bacteria</taxon>
        <taxon>Bacillati</taxon>
        <taxon>Bacillota</taxon>
        <taxon>Bacilli</taxon>
        <taxon>Bacillales</taxon>
        <taxon>Paenibacillaceae</taxon>
        <taxon>Paenibacillus</taxon>
    </lineage>
</organism>